<evidence type="ECO:0000259" key="10">
    <source>
        <dbReference type="PROSITE" id="PS51790"/>
    </source>
</evidence>
<organism evidence="11 12">
    <name type="scientific">Porticoccus litoralis</name>
    <dbReference type="NCBI Taxonomy" id="434086"/>
    <lineage>
        <taxon>Bacteria</taxon>
        <taxon>Pseudomonadati</taxon>
        <taxon>Pseudomonadota</taxon>
        <taxon>Gammaproteobacteria</taxon>
        <taxon>Cellvibrionales</taxon>
        <taxon>Porticoccaceae</taxon>
        <taxon>Porticoccus</taxon>
    </lineage>
</organism>
<keyword evidence="4 9" id="KW-0479">Metal-binding</keyword>
<comment type="caution">
    <text evidence="11">The sequence shown here is derived from an EMBL/GenBank/DDBJ whole genome shotgun (WGS) entry which is preliminary data.</text>
</comment>
<dbReference type="GO" id="GO:0006979">
    <property type="term" value="P:response to oxidative stress"/>
    <property type="evidence" value="ECO:0007669"/>
    <property type="project" value="InterPro"/>
</dbReference>
<evidence type="ECO:0000256" key="4">
    <source>
        <dbReference type="ARBA" id="ARBA00022723"/>
    </source>
</evidence>
<dbReference type="EC" id="1.8.4.12" evidence="2 9"/>
<dbReference type="Pfam" id="PF01641">
    <property type="entry name" value="SelR"/>
    <property type="match status" value="1"/>
</dbReference>
<dbReference type="NCBIfam" id="TIGR00357">
    <property type="entry name" value="peptide-methionine (R)-S-oxide reductase MsrB"/>
    <property type="match status" value="1"/>
</dbReference>
<evidence type="ECO:0000313" key="11">
    <source>
        <dbReference type="EMBL" id="MDP1519843.1"/>
    </source>
</evidence>
<protein>
    <recommendedName>
        <fullName evidence="3 9">Peptide methionine sulfoxide reductase MsrB</fullName>
        <ecNumber evidence="2 9">1.8.4.12</ecNumber>
    </recommendedName>
    <alternativeName>
        <fullName evidence="8 9">Peptide-methionine (R)-S-oxide reductase</fullName>
    </alternativeName>
</protein>
<dbReference type="EMBL" id="JAUUUU010000001">
    <property type="protein sequence ID" value="MDP1519843.1"/>
    <property type="molecule type" value="Genomic_DNA"/>
</dbReference>
<dbReference type="HAMAP" id="MF_01400">
    <property type="entry name" value="MsrB"/>
    <property type="match status" value="1"/>
</dbReference>
<dbReference type="PROSITE" id="PS51790">
    <property type="entry name" value="MSRB"/>
    <property type="match status" value="1"/>
</dbReference>
<dbReference type="GO" id="GO:0030091">
    <property type="term" value="P:protein repair"/>
    <property type="evidence" value="ECO:0007669"/>
    <property type="project" value="InterPro"/>
</dbReference>
<reference evidence="11" key="1">
    <citation type="journal article" date="2010" name="Int. J. Syst. Evol. Microbiol.">
        <title>Porticoccus litoralis gen. nov., sp. nov., a gammaproteobacterium isolated from the Yellow Sea.</title>
        <authorList>
            <person name="Oh H.M."/>
            <person name="Kim H."/>
            <person name="Kim K.M."/>
            <person name="Min G.S."/>
            <person name="Cho J.C."/>
        </authorList>
    </citation>
    <scope>NUCLEOTIDE SEQUENCE</scope>
    <source>
        <strain evidence="11">DSM 25064</strain>
    </source>
</reference>
<accession>A0AAW8B061</accession>
<dbReference type="PANTHER" id="PTHR10173:SF52">
    <property type="entry name" value="METHIONINE-R-SULFOXIDE REDUCTASE B1"/>
    <property type="match status" value="1"/>
</dbReference>
<dbReference type="RefSeq" id="WP_305169355.1">
    <property type="nucleotide sequence ID" value="NZ_JAUUUU010000001.1"/>
</dbReference>
<proteinExistence type="inferred from homology"/>
<dbReference type="InterPro" id="IPR011057">
    <property type="entry name" value="Mss4-like_sf"/>
</dbReference>
<sequence length="131" mass="14690">MADGEKYDDEYWRDKLTPDEYRICREKGTERPFTGEYNAEKSAGIYYCKCCGESLFHSQHKFDSGSGWPSFYQGVAAGVIAEHPDMSHGMIRTEITCAHCGCHLGHVFDDGPAPTGTRYCVNSASLTFEKE</sequence>
<feature type="binding site" evidence="9">
    <location>
        <position position="100"/>
    </location>
    <ligand>
        <name>Zn(2+)</name>
        <dbReference type="ChEBI" id="CHEBI:29105"/>
    </ligand>
</feature>
<evidence type="ECO:0000256" key="1">
    <source>
        <dbReference type="ARBA" id="ARBA00007174"/>
    </source>
</evidence>
<evidence type="ECO:0000256" key="3">
    <source>
        <dbReference type="ARBA" id="ARBA00021130"/>
    </source>
</evidence>
<comment type="cofactor">
    <cofactor evidence="9">
        <name>Zn(2+)</name>
        <dbReference type="ChEBI" id="CHEBI:29105"/>
    </cofactor>
    <text evidence="9">Binds 1 zinc ion per subunit. The zinc ion is important for the structural integrity of the protein.</text>
</comment>
<dbReference type="AlphaFoldDB" id="A0AAW8B061"/>
<feature type="binding site" evidence="9">
    <location>
        <position position="97"/>
    </location>
    <ligand>
        <name>Zn(2+)</name>
        <dbReference type="ChEBI" id="CHEBI:29105"/>
    </ligand>
</feature>
<dbReference type="GO" id="GO:0008270">
    <property type="term" value="F:zinc ion binding"/>
    <property type="evidence" value="ECO:0007669"/>
    <property type="project" value="UniProtKB-UniRule"/>
</dbReference>
<feature type="domain" description="MsrB" evidence="10">
    <location>
        <begin position="9"/>
        <end position="131"/>
    </location>
</feature>
<evidence type="ECO:0000256" key="5">
    <source>
        <dbReference type="ARBA" id="ARBA00022833"/>
    </source>
</evidence>
<evidence type="ECO:0000256" key="7">
    <source>
        <dbReference type="ARBA" id="ARBA00048488"/>
    </source>
</evidence>
<reference evidence="11" key="2">
    <citation type="submission" date="2023-08" db="EMBL/GenBank/DDBJ databases">
        <authorList>
            <person name="Luo J."/>
        </authorList>
    </citation>
    <scope>NUCLEOTIDE SEQUENCE</scope>
    <source>
        <strain evidence="11">DSM 25064</strain>
    </source>
</reference>
<feature type="active site" description="Nucleophile" evidence="9">
    <location>
        <position position="120"/>
    </location>
</feature>
<evidence type="ECO:0000256" key="6">
    <source>
        <dbReference type="ARBA" id="ARBA00023002"/>
    </source>
</evidence>
<dbReference type="GO" id="GO:0005737">
    <property type="term" value="C:cytoplasm"/>
    <property type="evidence" value="ECO:0007669"/>
    <property type="project" value="TreeGrafter"/>
</dbReference>
<keyword evidence="6 9" id="KW-0560">Oxidoreductase</keyword>
<dbReference type="SUPFAM" id="SSF51316">
    <property type="entry name" value="Mss4-like"/>
    <property type="match status" value="1"/>
</dbReference>
<dbReference type="PANTHER" id="PTHR10173">
    <property type="entry name" value="METHIONINE SULFOXIDE REDUCTASE"/>
    <property type="match status" value="1"/>
</dbReference>
<dbReference type="Gene3D" id="2.170.150.20">
    <property type="entry name" value="Peptide methionine sulfoxide reductase"/>
    <property type="match status" value="1"/>
</dbReference>
<comment type="catalytic activity">
    <reaction evidence="7 9">
        <text>L-methionyl-[protein] + [thioredoxin]-disulfide + H2O = L-methionyl-(R)-S-oxide-[protein] + [thioredoxin]-dithiol</text>
        <dbReference type="Rhea" id="RHEA:24164"/>
        <dbReference type="Rhea" id="RHEA-COMP:10698"/>
        <dbReference type="Rhea" id="RHEA-COMP:10700"/>
        <dbReference type="Rhea" id="RHEA-COMP:12313"/>
        <dbReference type="Rhea" id="RHEA-COMP:12314"/>
        <dbReference type="ChEBI" id="CHEBI:15377"/>
        <dbReference type="ChEBI" id="CHEBI:16044"/>
        <dbReference type="ChEBI" id="CHEBI:29950"/>
        <dbReference type="ChEBI" id="CHEBI:45764"/>
        <dbReference type="ChEBI" id="CHEBI:50058"/>
        <dbReference type="EC" id="1.8.4.12"/>
    </reaction>
</comment>
<evidence type="ECO:0000256" key="8">
    <source>
        <dbReference type="ARBA" id="ARBA00075819"/>
    </source>
</evidence>
<dbReference type="InterPro" id="IPR002579">
    <property type="entry name" value="Met_Sox_Rdtase_MsrB_dom"/>
</dbReference>
<dbReference type="InterPro" id="IPR028427">
    <property type="entry name" value="Met_Sox_Rdtase_MsrB"/>
</dbReference>
<keyword evidence="12" id="KW-1185">Reference proteome</keyword>
<evidence type="ECO:0000256" key="2">
    <source>
        <dbReference type="ARBA" id="ARBA00012499"/>
    </source>
</evidence>
<evidence type="ECO:0000313" key="12">
    <source>
        <dbReference type="Proteomes" id="UP001178354"/>
    </source>
</evidence>
<gene>
    <name evidence="9 11" type="primary">msrB</name>
    <name evidence="11" type="ORF">Q8A57_02575</name>
</gene>
<dbReference type="FunFam" id="2.170.150.20:FF:000001">
    <property type="entry name" value="Peptide methionine sulfoxide reductase MsrB"/>
    <property type="match status" value="1"/>
</dbReference>
<feature type="binding site" evidence="9">
    <location>
        <position position="48"/>
    </location>
    <ligand>
        <name>Zn(2+)</name>
        <dbReference type="ChEBI" id="CHEBI:29105"/>
    </ligand>
</feature>
<name>A0AAW8B061_9GAMM</name>
<evidence type="ECO:0000256" key="9">
    <source>
        <dbReference type="HAMAP-Rule" id="MF_01400"/>
    </source>
</evidence>
<feature type="binding site" evidence="9">
    <location>
        <position position="51"/>
    </location>
    <ligand>
        <name>Zn(2+)</name>
        <dbReference type="ChEBI" id="CHEBI:29105"/>
    </ligand>
</feature>
<dbReference type="Proteomes" id="UP001178354">
    <property type="component" value="Unassembled WGS sequence"/>
</dbReference>
<keyword evidence="5 9" id="KW-0862">Zinc</keyword>
<comment type="similarity">
    <text evidence="1 9">Belongs to the MsrB Met sulfoxide reductase family.</text>
</comment>
<dbReference type="GO" id="GO:0033743">
    <property type="term" value="F:peptide-methionine (R)-S-oxide reductase activity"/>
    <property type="evidence" value="ECO:0007669"/>
    <property type="project" value="UniProtKB-UniRule"/>
</dbReference>